<keyword evidence="4" id="KW-1185">Reference proteome</keyword>
<organism evidence="1 3">
    <name type="scientific">Archangium gephyra</name>
    <dbReference type="NCBI Taxonomy" id="48"/>
    <lineage>
        <taxon>Bacteria</taxon>
        <taxon>Pseudomonadati</taxon>
        <taxon>Myxococcota</taxon>
        <taxon>Myxococcia</taxon>
        <taxon>Myxococcales</taxon>
        <taxon>Cystobacterineae</taxon>
        <taxon>Archangiaceae</taxon>
        <taxon>Archangium</taxon>
    </lineage>
</organism>
<dbReference type="EMBL" id="QUMU01000013">
    <property type="protein sequence ID" value="REG25025.1"/>
    <property type="molecule type" value="Genomic_DNA"/>
</dbReference>
<reference evidence="1 3" key="1">
    <citation type="submission" date="2015-05" db="EMBL/GenBank/DDBJ databases">
        <title>Genome assembly of Archangium gephyra DSM 2261.</title>
        <authorList>
            <person name="Sharma G."/>
            <person name="Subramanian S."/>
        </authorList>
    </citation>
    <scope>NUCLEOTIDE SEQUENCE [LARGE SCALE GENOMIC DNA]</scope>
    <source>
        <strain evidence="1 3">DSM 2261</strain>
    </source>
</reference>
<dbReference type="Proteomes" id="UP000256345">
    <property type="component" value="Unassembled WGS sequence"/>
</dbReference>
<reference evidence="2 4" key="2">
    <citation type="submission" date="2018-08" db="EMBL/GenBank/DDBJ databases">
        <title>Genomic Encyclopedia of Archaeal and Bacterial Type Strains, Phase II (KMG-II): from individual species to whole genera.</title>
        <authorList>
            <person name="Goeker M."/>
        </authorList>
    </citation>
    <scope>NUCLEOTIDE SEQUENCE [LARGE SCALE GENOMIC DNA]</scope>
    <source>
        <strain evidence="2 4">DSM 2261</strain>
    </source>
</reference>
<dbReference type="PANTHER" id="PTHR38009:SF1">
    <property type="entry name" value="CONSERVED HYPOTHETICAL PHAGE TAIL PROTEIN"/>
    <property type="match status" value="1"/>
</dbReference>
<evidence type="ECO:0000313" key="4">
    <source>
        <dbReference type="Proteomes" id="UP000256345"/>
    </source>
</evidence>
<dbReference type="AlphaFoldDB" id="A0AAC8Q8P1"/>
<evidence type="ECO:0000313" key="2">
    <source>
        <dbReference type="EMBL" id="REG25025.1"/>
    </source>
</evidence>
<evidence type="ECO:0000313" key="3">
    <source>
        <dbReference type="Proteomes" id="UP000035579"/>
    </source>
</evidence>
<dbReference type="KEGG" id="age:AA314_04525"/>
<dbReference type="EMBL" id="CP011509">
    <property type="protein sequence ID" value="AKJ02899.1"/>
    <property type="molecule type" value="Genomic_DNA"/>
</dbReference>
<dbReference type="Proteomes" id="UP000035579">
    <property type="component" value="Chromosome"/>
</dbReference>
<sequence>MANPANETVLYPFTAFNFAVEIHVPELNTKVCNASFSDCDGLEMTMDVKTIREGGNNGQQIRLTGPLTFGQLTLKRGMTASFDLWDWFEAVLKNPLLRADAEVVLFAQDGTTERARFVLSRCLPVKLKAPTLNAKDGLVAVEELQLAYQSLTLKRPTGAGLSLSVGLSIGGA</sequence>
<name>A0AAC8Q8P1_9BACT</name>
<dbReference type="Pfam" id="PF06841">
    <property type="entry name" value="Phage_T4_gp19"/>
    <property type="match status" value="1"/>
</dbReference>
<dbReference type="PANTHER" id="PTHR38009">
    <property type="entry name" value="CONSERVED HYPOTHETICAL PHAGE TAIL PROTEIN"/>
    <property type="match status" value="1"/>
</dbReference>
<dbReference type="InterPro" id="IPR010667">
    <property type="entry name" value="Phage_T4_Gp19"/>
</dbReference>
<dbReference type="GO" id="GO:0005198">
    <property type="term" value="F:structural molecule activity"/>
    <property type="evidence" value="ECO:0007669"/>
    <property type="project" value="InterPro"/>
</dbReference>
<dbReference type="NCBIfam" id="TIGR02241">
    <property type="entry name" value="conserved hypothetical phage tail region protein"/>
    <property type="match status" value="1"/>
</dbReference>
<dbReference type="RefSeq" id="WP_047857106.1">
    <property type="nucleotide sequence ID" value="NZ_CP011509.1"/>
</dbReference>
<dbReference type="InterPro" id="IPR011747">
    <property type="entry name" value="CHP02241"/>
</dbReference>
<gene>
    <name evidence="1" type="ORF">AA314_04525</name>
    <name evidence="2" type="ORF">ATI61_11388</name>
</gene>
<proteinExistence type="predicted"/>
<evidence type="ECO:0000313" key="1">
    <source>
        <dbReference type="EMBL" id="AKJ02899.1"/>
    </source>
</evidence>
<accession>A0AAC8Q8P1</accession>
<protein>
    <submittedName>
        <fullName evidence="2">Phage tail-like protein</fullName>
    </submittedName>
</protein>